<comment type="caution">
    <text evidence="8">The sequence shown here is derived from an EMBL/GenBank/DDBJ whole genome shotgun (WGS) entry which is preliminary data.</text>
</comment>
<dbReference type="AlphaFoldDB" id="A0A1Q5PPM7"/>
<dbReference type="InterPro" id="IPR013520">
    <property type="entry name" value="Ribonucl_H"/>
</dbReference>
<evidence type="ECO:0000313" key="8">
    <source>
        <dbReference type="EMBL" id="OKL49355.1"/>
    </source>
</evidence>
<dbReference type="PANTHER" id="PTHR11046">
    <property type="entry name" value="OLIGORIBONUCLEASE, MITOCHONDRIAL"/>
    <property type="match status" value="1"/>
</dbReference>
<gene>
    <name evidence="8" type="ORF">BM477_05100</name>
</gene>
<dbReference type="GO" id="GO:0000175">
    <property type="term" value="F:3'-5'-RNA exonuclease activity"/>
    <property type="evidence" value="ECO:0007669"/>
    <property type="project" value="InterPro"/>
</dbReference>
<dbReference type="SMART" id="SM00479">
    <property type="entry name" value="EXOIII"/>
    <property type="match status" value="1"/>
</dbReference>
<evidence type="ECO:0000313" key="9">
    <source>
        <dbReference type="Proteomes" id="UP000186465"/>
    </source>
</evidence>
<evidence type="ECO:0000256" key="2">
    <source>
        <dbReference type="ARBA" id="ARBA00022722"/>
    </source>
</evidence>
<dbReference type="EMBL" id="MPDM01000004">
    <property type="protein sequence ID" value="OKL49355.1"/>
    <property type="molecule type" value="Genomic_DNA"/>
</dbReference>
<proteinExistence type="inferred from homology"/>
<keyword evidence="9" id="KW-1185">Reference proteome</keyword>
<evidence type="ECO:0000256" key="5">
    <source>
        <dbReference type="ARBA" id="ARBA00057155"/>
    </source>
</evidence>
<dbReference type="CDD" id="cd06135">
    <property type="entry name" value="Orn"/>
    <property type="match status" value="1"/>
</dbReference>
<dbReference type="SUPFAM" id="SSF53098">
    <property type="entry name" value="Ribonuclease H-like"/>
    <property type="match status" value="1"/>
</dbReference>
<dbReference type="GO" id="GO:0003676">
    <property type="term" value="F:nucleic acid binding"/>
    <property type="evidence" value="ECO:0007669"/>
    <property type="project" value="InterPro"/>
</dbReference>
<accession>A0A1Q5PPM7</accession>
<dbReference type="Pfam" id="PF00929">
    <property type="entry name" value="RNase_T"/>
    <property type="match status" value="1"/>
</dbReference>
<dbReference type="NCBIfam" id="NF003765">
    <property type="entry name" value="PRK05359.1"/>
    <property type="match status" value="1"/>
</dbReference>
<sequence>MTESTYVKDALVWIDCEMTGLDLTKDALIEVAVIVTDADLNPLDKGIDILIKPSEESLAGMDDFVRKMHTSSGLLEELAECTTTMEEAEQQVLDYVSQFTPARKALLAGNSIGTDKSFLARDMPKLIDYLHYRVVDVSSLKEMARRWFPRTFYQSPDKHGGHRALADIQESLIELYYYRSVLFPEGDGPSTAECQQKARQAKKWFATITKTEATE</sequence>
<evidence type="ECO:0000256" key="4">
    <source>
        <dbReference type="ARBA" id="ARBA00022839"/>
    </source>
</evidence>
<evidence type="ECO:0000256" key="3">
    <source>
        <dbReference type="ARBA" id="ARBA00022801"/>
    </source>
</evidence>
<dbReference type="InterPro" id="IPR012337">
    <property type="entry name" value="RNaseH-like_sf"/>
</dbReference>
<dbReference type="InterPro" id="IPR022894">
    <property type="entry name" value="Oligoribonuclease"/>
</dbReference>
<feature type="domain" description="Exonuclease" evidence="7">
    <location>
        <begin position="10"/>
        <end position="184"/>
    </location>
</feature>
<evidence type="ECO:0000256" key="1">
    <source>
        <dbReference type="ARBA" id="ARBA00009921"/>
    </source>
</evidence>
<dbReference type="RefSeq" id="WP_075361593.1">
    <property type="nucleotide sequence ID" value="NZ_MPDM01000004.1"/>
</dbReference>
<keyword evidence="3" id="KW-0378">Hydrolase</keyword>
<comment type="function">
    <text evidence="5">3'-to-5' exoribonuclease specific for small oligoribonucleotides.</text>
</comment>
<keyword evidence="4" id="KW-0269">Exonuclease</keyword>
<name>A0A1Q5PPM7_9ACTO</name>
<keyword evidence="2" id="KW-0540">Nuclease</keyword>
<dbReference type="STRING" id="156892.BM477_05100"/>
<dbReference type="Gene3D" id="3.30.420.10">
    <property type="entry name" value="Ribonuclease H-like superfamily/Ribonuclease H"/>
    <property type="match status" value="1"/>
</dbReference>
<dbReference type="InterPro" id="IPR036397">
    <property type="entry name" value="RNaseH_sf"/>
</dbReference>
<organism evidence="8 9">
    <name type="scientific">Boudabousia marimammalium</name>
    <dbReference type="NCBI Taxonomy" id="156892"/>
    <lineage>
        <taxon>Bacteria</taxon>
        <taxon>Bacillati</taxon>
        <taxon>Actinomycetota</taxon>
        <taxon>Actinomycetes</taxon>
        <taxon>Actinomycetales</taxon>
        <taxon>Actinomycetaceae</taxon>
        <taxon>Boudabousia</taxon>
    </lineage>
</organism>
<dbReference type="FunFam" id="3.30.420.10:FF:000003">
    <property type="entry name" value="Oligoribonuclease"/>
    <property type="match status" value="1"/>
</dbReference>
<evidence type="ECO:0000259" key="7">
    <source>
        <dbReference type="SMART" id="SM00479"/>
    </source>
</evidence>
<reference evidence="9" key="1">
    <citation type="submission" date="2016-11" db="EMBL/GenBank/DDBJ databases">
        <title>Actinomyces gypaetusis sp. nov. isolated from Gypaetus barbatus in Qinghai Tibet Plateau China.</title>
        <authorList>
            <person name="Meng X."/>
        </authorList>
    </citation>
    <scope>NUCLEOTIDE SEQUENCE [LARGE SCALE GENOMIC DNA]</scope>
    <source>
        <strain evidence="9">DSM 15383</strain>
    </source>
</reference>
<protein>
    <recommendedName>
        <fullName evidence="6">Oligoribonuclease</fullName>
    </recommendedName>
</protein>
<comment type="similarity">
    <text evidence="1">Belongs to the oligoribonuclease family.</text>
</comment>
<dbReference type="OrthoDB" id="9801329at2"/>
<dbReference type="Proteomes" id="UP000186465">
    <property type="component" value="Unassembled WGS sequence"/>
</dbReference>
<dbReference type="PANTHER" id="PTHR11046:SF0">
    <property type="entry name" value="OLIGORIBONUCLEASE, MITOCHONDRIAL"/>
    <property type="match status" value="1"/>
</dbReference>
<evidence type="ECO:0000256" key="6">
    <source>
        <dbReference type="ARBA" id="ARBA00070964"/>
    </source>
</evidence>